<dbReference type="FunFam" id="1.20.1560.10:FF:000055">
    <property type="entry name" value="ABC multidrug transporter (Eurofung)"/>
    <property type="match status" value="1"/>
</dbReference>
<dbReference type="InterPro" id="IPR050173">
    <property type="entry name" value="ABC_transporter_C-like"/>
</dbReference>
<reference evidence="15" key="2">
    <citation type="submission" date="2020-03" db="EMBL/GenBank/DDBJ databases">
        <authorList>
            <person name="Fu F.-F."/>
            <person name="Chen J."/>
        </authorList>
    </citation>
    <scope>NUCLEOTIDE SEQUENCE</scope>
    <source>
        <strain evidence="15">Lc1</strain>
    </source>
</reference>
<dbReference type="Gene3D" id="3.40.50.300">
    <property type="entry name" value="P-loop containing nucleotide triphosphate hydrolases"/>
    <property type="match status" value="2"/>
</dbReference>
<feature type="transmembrane region" description="Helical" evidence="12">
    <location>
        <begin position="945"/>
        <end position="963"/>
    </location>
</feature>
<feature type="transmembrane region" description="Helical" evidence="12">
    <location>
        <begin position="446"/>
        <end position="466"/>
    </location>
</feature>
<feature type="transmembrane region" description="Helical" evidence="12">
    <location>
        <begin position="109"/>
        <end position="129"/>
    </location>
</feature>
<keyword evidence="4" id="KW-1003">Cell membrane</keyword>
<organism evidence="15 16">
    <name type="scientific">Colletotrichum gloeosporioides</name>
    <name type="common">Anthracnose fungus</name>
    <name type="synonym">Glomerella cingulata</name>
    <dbReference type="NCBI Taxonomy" id="474922"/>
    <lineage>
        <taxon>Eukaryota</taxon>
        <taxon>Fungi</taxon>
        <taxon>Dikarya</taxon>
        <taxon>Ascomycota</taxon>
        <taxon>Pezizomycotina</taxon>
        <taxon>Sordariomycetes</taxon>
        <taxon>Hypocreomycetidae</taxon>
        <taxon>Glomerellales</taxon>
        <taxon>Glomerellaceae</taxon>
        <taxon>Colletotrichum</taxon>
        <taxon>Colletotrichum gloeosporioides species complex</taxon>
    </lineage>
</organism>
<dbReference type="RefSeq" id="XP_045261707.1">
    <property type="nucleotide sequence ID" value="XM_045403426.1"/>
</dbReference>
<dbReference type="EMBL" id="WVTB01000063">
    <property type="protein sequence ID" value="KAF3802548.1"/>
    <property type="molecule type" value="Genomic_DNA"/>
</dbReference>
<feature type="compositionally biased region" description="Polar residues" evidence="11">
    <location>
        <begin position="900"/>
        <end position="910"/>
    </location>
</feature>
<evidence type="ECO:0000256" key="8">
    <source>
        <dbReference type="ARBA" id="ARBA00022989"/>
    </source>
</evidence>
<dbReference type="GO" id="GO:0140359">
    <property type="term" value="F:ABC-type transporter activity"/>
    <property type="evidence" value="ECO:0007669"/>
    <property type="project" value="InterPro"/>
</dbReference>
<dbReference type="InterPro" id="IPR011527">
    <property type="entry name" value="ABC1_TM_dom"/>
</dbReference>
<gene>
    <name evidence="15" type="ORF">GCG54_00003353</name>
</gene>
<feature type="transmembrane region" description="Helical" evidence="12">
    <location>
        <begin position="69"/>
        <end position="88"/>
    </location>
</feature>
<feature type="domain" description="ABC transporter" evidence="13">
    <location>
        <begin position="1270"/>
        <end position="1528"/>
    </location>
</feature>
<dbReference type="InterPro" id="IPR044726">
    <property type="entry name" value="ABCC_6TM_D2"/>
</dbReference>
<feature type="domain" description="ABC transmembrane type-1" evidence="14">
    <location>
        <begin position="951"/>
        <end position="1233"/>
    </location>
</feature>
<evidence type="ECO:0000256" key="2">
    <source>
        <dbReference type="ARBA" id="ARBA00009726"/>
    </source>
</evidence>
<feature type="transmembrane region" description="Helical" evidence="12">
    <location>
        <begin position="196"/>
        <end position="214"/>
    </location>
</feature>
<feature type="transmembrane region" description="Helical" evidence="12">
    <location>
        <begin position="1085"/>
        <end position="1108"/>
    </location>
</feature>
<comment type="subcellular location">
    <subcellularLocation>
        <location evidence="1">Cell membrane</location>
        <topology evidence="1">Multi-pass membrane protein</topology>
    </subcellularLocation>
</comment>
<dbReference type="SUPFAM" id="SSF90123">
    <property type="entry name" value="ABC transporter transmembrane region"/>
    <property type="match status" value="2"/>
</dbReference>
<dbReference type="SUPFAM" id="SSF52540">
    <property type="entry name" value="P-loop containing nucleoside triphosphate hydrolases"/>
    <property type="match status" value="2"/>
</dbReference>
<evidence type="ECO:0000256" key="1">
    <source>
        <dbReference type="ARBA" id="ARBA00004651"/>
    </source>
</evidence>
<evidence type="ECO:0000256" key="4">
    <source>
        <dbReference type="ARBA" id="ARBA00022475"/>
    </source>
</evidence>
<protein>
    <submittedName>
        <fullName evidence="15">ABC transporter FUM19</fullName>
    </submittedName>
</protein>
<dbReference type="Gene3D" id="1.20.1560.10">
    <property type="entry name" value="ABC transporter type 1, transmembrane domain"/>
    <property type="match status" value="2"/>
</dbReference>
<feature type="transmembrane region" description="Helical" evidence="12">
    <location>
        <begin position="988"/>
        <end position="1015"/>
    </location>
</feature>
<dbReference type="Pfam" id="PF24357">
    <property type="entry name" value="TMD0_ABC"/>
    <property type="match status" value="1"/>
</dbReference>
<dbReference type="Pfam" id="PF00664">
    <property type="entry name" value="ABC_membrane"/>
    <property type="match status" value="1"/>
</dbReference>
<name>A0A8H4FHK2_COLGL</name>
<evidence type="ECO:0000256" key="9">
    <source>
        <dbReference type="ARBA" id="ARBA00023136"/>
    </source>
</evidence>
<dbReference type="PROSITE" id="PS00211">
    <property type="entry name" value="ABC_TRANSPORTER_1"/>
    <property type="match status" value="2"/>
</dbReference>
<dbReference type="CDD" id="cd03250">
    <property type="entry name" value="ABCC_MRP_domain1"/>
    <property type="match status" value="1"/>
</dbReference>
<dbReference type="Proteomes" id="UP000613401">
    <property type="component" value="Unassembled WGS sequence"/>
</dbReference>
<evidence type="ECO:0000256" key="6">
    <source>
        <dbReference type="ARBA" id="ARBA00022741"/>
    </source>
</evidence>
<feature type="domain" description="ABC transporter" evidence="13">
    <location>
        <begin position="651"/>
        <end position="886"/>
    </location>
</feature>
<dbReference type="InterPro" id="IPR017871">
    <property type="entry name" value="ABC_transporter-like_CS"/>
</dbReference>
<evidence type="ECO:0000256" key="10">
    <source>
        <dbReference type="ARBA" id="ARBA00023180"/>
    </source>
</evidence>
<accession>A0A8H4FHK2</accession>
<keyword evidence="6" id="KW-0547">Nucleotide-binding</keyword>
<comment type="similarity">
    <text evidence="2">Belongs to the ABC transporter superfamily. ABCC family. Conjugate transporter (TC 3.A.1.208) subfamily.</text>
</comment>
<feature type="transmembrane region" description="Helical" evidence="12">
    <location>
        <begin position="135"/>
        <end position="155"/>
    </location>
</feature>
<dbReference type="CDD" id="cd18579">
    <property type="entry name" value="ABC_6TM_ABCC_D1"/>
    <property type="match status" value="1"/>
</dbReference>
<dbReference type="SMART" id="SM00382">
    <property type="entry name" value="AAA"/>
    <property type="match status" value="2"/>
</dbReference>
<feature type="transmembrane region" description="Helical" evidence="12">
    <location>
        <begin position="525"/>
        <end position="545"/>
    </location>
</feature>
<dbReference type="PANTHER" id="PTHR24223">
    <property type="entry name" value="ATP-BINDING CASSETTE SUB-FAMILY C"/>
    <property type="match status" value="1"/>
</dbReference>
<dbReference type="FunFam" id="3.40.50.300:FF:002145">
    <property type="entry name" value="ABC transporter (MsbA subfamily)"/>
    <property type="match status" value="1"/>
</dbReference>
<comment type="caution">
    <text evidence="15">The sequence shown here is derived from an EMBL/GenBank/DDBJ whole genome shotgun (WGS) entry which is preliminary data.</text>
</comment>
<proteinExistence type="inferred from homology"/>
<dbReference type="Pfam" id="PF00005">
    <property type="entry name" value="ABC_tran"/>
    <property type="match status" value="2"/>
</dbReference>
<evidence type="ECO:0000256" key="5">
    <source>
        <dbReference type="ARBA" id="ARBA00022692"/>
    </source>
</evidence>
<keyword evidence="5 12" id="KW-0812">Transmembrane</keyword>
<dbReference type="PANTHER" id="PTHR24223:SF345">
    <property type="entry name" value="ABC MULTIDRUG TRANSPORTER (EUROFUNG)"/>
    <property type="match status" value="1"/>
</dbReference>
<dbReference type="GeneID" id="69010513"/>
<keyword evidence="10" id="KW-0325">Glycoprotein</keyword>
<feature type="transmembrane region" description="Helical" evidence="12">
    <location>
        <begin position="349"/>
        <end position="369"/>
    </location>
</feature>
<feature type="transmembrane region" description="Helical" evidence="12">
    <location>
        <begin position="308"/>
        <end position="329"/>
    </location>
</feature>
<evidence type="ECO:0000256" key="12">
    <source>
        <dbReference type="SAM" id="Phobius"/>
    </source>
</evidence>
<keyword evidence="3" id="KW-0813">Transport</keyword>
<dbReference type="InterPro" id="IPR003593">
    <property type="entry name" value="AAA+_ATPase"/>
</dbReference>
<dbReference type="GO" id="GO:0005886">
    <property type="term" value="C:plasma membrane"/>
    <property type="evidence" value="ECO:0007669"/>
    <property type="project" value="UniProtKB-SubCell"/>
</dbReference>
<dbReference type="CDD" id="cd18580">
    <property type="entry name" value="ABC_6TM_ABCC_D2"/>
    <property type="match status" value="1"/>
</dbReference>
<dbReference type="InterPro" id="IPR003439">
    <property type="entry name" value="ABC_transporter-like_ATP-bd"/>
</dbReference>
<evidence type="ECO:0000313" key="16">
    <source>
        <dbReference type="Proteomes" id="UP000613401"/>
    </source>
</evidence>
<keyword evidence="16" id="KW-1185">Reference proteome</keyword>
<dbReference type="PROSITE" id="PS50929">
    <property type="entry name" value="ABC_TM1F"/>
    <property type="match status" value="2"/>
</dbReference>
<feature type="transmembrane region" description="Helical" evidence="12">
    <location>
        <begin position="1177"/>
        <end position="1198"/>
    </location>
</feature>
<feature type="transmembrane region" description="Helical" evidence="12">
    <location>
        <begin position="167"/>
        <end position="190"/>
    </location>
</feature>
<feature type="transmembrane region" description="Helical" evidence="12">
    <location>
        <begin position="423"/>
        <end position="440"/>
    </location>
</feature>
<sequence>MTAFPFAKHQQPFRAFLTSPRSVSATLFCTHSAFAQSLPKVKMAFANGDGDLFQMDRERFDFNLQFEQLFFSIIPSALFIVTSLWRTLSQARKPTVIHAPVFQYVKLGAIVIYVGLELTLLVLTAIGSFHTTSIFMASSVLKLVAALLMITVSIVDHSKSPRPSILLNCYLFLTLLLDVAQTRTLFLLSGKHPERTYSVMFAVSMALKALILLLEANPKSRWITWDDKEHSPEETSSIFSLGVLFWMNEMFLRGYRKTLTMDDLYPLDTSLNTKLLHEKFSQNIDYSKLKGDKYGLLKALLKTLKAHLLMPVIPRLAQLAFTFSQPFFIEKLLGYLNQPQVPANVGYGFIGASILIYSGIAISTTLCMYPHHRMRAMARSILVTETFIKATKAQLGAEERSAAVTLMSTDIERIKLGFRMIHNVWAGIIQAALAGWMLYIRLGAVFAVPIGIVTFCFLCIGVLLTFTGDSQRSWMAGVEKRVGLTAAVISSMKNLKISGLSSTVGDFVQKLRVEELAAGARFRKIFILAALCGFTPMLLSPPLTIGFSQNTLDTQTVFSSLSFLVLLTNPLSQIFQALPEIVSGLACIGRIQAFLECETRHDFRRVLGDRGYDLKPESLSQTPATDAEKSEKSIRPSCAVENDGVSSKAKVESEDAAFFVQNGNFGWEADTLALQNVNVRIAKSSLTMVVGPIGSGKSTLCKVLLGEIPVSEGSVVLGTRFPHVGFCDQTAFIYNGTIRDNIIGFSPIDEHRYNEVIRATALGYDFSVLAQGDRTVVGSDGIMLSGGQKQRISLARALYLQSDLLVLDDIFSGLDADTEQEVFRLTFGPKGLLKQRRSTVVLCTHSVKYLPSADHVIVLEDGRVVEQGDYKSLMTGQGYVERLGITTSSDRISESDEVKSTSNTTGLKSNQSNATAARPAAIAEHIGKSRPVGERTVFKHYFKSMGWVLAAFSLFFAALWGFFTNFPTVWLSFWTDDLKSTPSEHSQAYYVGIYIMLQVSAMISLLLLGILIFVVSVKRAGANLHQETLRTLIHAPLHYITRTDAGVITNLFSQDLNLIDTELPDALLNTLFCALKLSQAIGQAAVMLTSSAYLAISYPFIAVVLYAIQKFYLRTSRQLRLLDLETKSPLYTHFLDTLKGITTLRAFGFIPKDITKNAHLLDSSQRPAYLLVMIQEWLNLVLDLLVMVLAAVLTTLAVRLHSSAGFAGASLVTLLSLGENLSGFVVYYTRLETSIGAIARLKTFNETVQPEERDEEDILPAASWPQHGAVEFEGVSASYRMNSHGQDKDGSQDEDGLPNLALTDIRLAIKPREKVAICGRTGSGKSSLIALLLKLLEPVPTKSGRVVLDGVPLKNVDRTTLRQRIIAVPQEAVFLPDGTSFRANLDPAGVSTAEECEAVLAAVGLSRFVQERGGLDSSMSAGTLSAGQRQLISLGRAVLRRRLRGQDNGGILLLDEVSSSVDVETERAMQQTIQAEFEAYTVIAVSHRLDMIMDFDRVVVMDKGEIVEVGQPRTLADQTGTRFGGLVNSGVN</sequence>
<dbReference type="GO" id="GO:0005524">
    <property type="term" value="F:ATP binding"/>
    <property type="evidence" value="ECO:0007669"/>
    <property type="project" value="UniProtKB-KW"/>
</dbReference>
<reference evidence="15" key="1">
    <citation type="journal article" date="2020" name="Phytopathology">
        <title>Genome sequence and comparative analysis of Colletotrichum gloeosporioides isolated from Liriodendron leaves.</title>
        <authorList>
            <person name="Fu F.F."/>
            <person name="Hao Z."/>
            <person name="Wang P."/>
            <person name="Lu Y."/>
            <person name="Xue L.J."/>
            <person name="Wei G."/>
            <person name="Tian Y."/>
            <person name="Baishi H."/>
            <person name="Xu H."/>
            <person name="Shi J."/>
            <person name="Cheng T."/>
            <person name="Wang G."/>
            <person name="Yi Y."/>
            <person name="Chen J."/>
        </authorList>
    </citation>
    <scope>NUCLEOTIDE SEQUENCE</scope>
    <source>
        <strain evidence="15">Lc1</strain>
    </source>
</reference>
<evidence type="ECO:0000259" key="14">
    <source>
        <dbReference type="PROSITE" id="PS50929"/>
    </source>
</evidence>
<keyword evidence="7" id="KW-0067">ATP-binding</keyword>
<dbReference type="FunFam" id="1.20.1560.10:FF:000066">
    <property type="entry name" value="ABC multidrug transporter (Eurofung)"/>
    <property type="match status" value="1"/>
</dbReference>
<dbReference type="InterPro" id="IPR044746">
    <property type="entry name" value="ABCC_6TM_D1"/>
</dbReference>
<evidence type="ECO:0000256" key="11">
    <source>
        <dbReference type="SAM" id="MobiDB-lite"/>
    </source>
</evidence>
<evidence type="ECO:0000256" key="3">
    <source>
        <dbReference type="ARBA" id="ARBA00022448"/>
    </source>
</evidence>
<evidence type="ECO:0000256" key="7">
    <source>
        <dbReference type="ARBA" id="ARBA00022840"/>
    </source>
</evidence>
<evidence type="ECO:0000313" key="15">
    <source>
        <dbReference type="EMBL" id="KAF3802548.1"/>
    </source>
</evidence>
<feature type="domain" description="ABC transmembrane type-1" evidence="14">
    <location>
        <begin position="316"/>
        <end position="583"/>
    </location>
</feature>
<feature type="region of interest" description="Disordered" evidence="11">
    <location>
        <begin position="891"/>
        <end position="910"/>
    </location>
</feature>
<dbReference type="PROSITE" id="PS50893">
    <property type="entry name" value="ABC_TRANSPORTER_2"/>
    <property type="match status" value="2"/>
</dbReference>
<dbReference type="InterPro" id="IPR027417">
    <property type="entry name" value="P-loop_NTPase"/>
</dbReference>
<dbReference type="GO" id="GO:0016887">
    <property type="term" value="F:ATP hydrolysis activity"/>
    <property type="evidence" value="ECO:0007669"/>
    <property type="project" value="InterPro"/>
</dbReference>
<dbReference type="InterPro" id="IPR036640">
    <property type="entry name" value="ABC1_TM_sf"/>
</dbReference>
<evidence type="ECO:0000259" key="13">
    <source>
        <dbReference type="PROSITE" id="PS50893"/>
    </source>
</evidence>
<dbReference type="InterPro" id="IPR056227">
    <property type="entry name" value="TMD0_ABC"/>
</dbReference>
<keyword evidence="9 12" id="KW-0472">Membrane</keyword>
<keyword evidence="8 12" id="KW-1133">Transmembrane helix</keyword>